<evidence type="ECO:0000313" key="3">
    <source>
        <dbReference type="Proteomes" id="UP000095765"/>
    </source>
</evidence>
<evidence type="ECO:0000313" key="2">
    <source>
        <dbReference type="EMBL" id="CUP88760.1"/>
    </source>
</evidence>
<accession>A0A174S0U6</accession>
<evidence type="ECO:0000256" key="1">
    <source>
        <dbReference type="SAM" id="Phobius"/>
    </source>
</evidence>
<keyword evidence="1" id="KW-0812">Transmembrane</keyword>
<keyword evidence="1" id="KW-1133">Transmembrane helix</keyword>
<organism evidence="2 3">
    <name type="scientific">Anaerotruncus colihominis</name>
    <dbReference type="NCBI Taxonomy" id="169435"/>
    <lineage>
        <taxon>Bacteria</taxon>
        <taxon>Bacillati</taxon>
        <taxon>Bacillota</taxon>
        <taxon>Clostridia</taxon>
        <taxon>Eubacteriales</taxon>
        <taxon>Oscillospiraceae</taxon>
        <taxon>Anaerotruncus</taxon>
    </lineage>
</organism>
<dbReference type="AlphaFoldDB" id="A0A174S0U6"/>
<gene>
    <name evidence="2" type="ORF">ERS852551_02272</name>
</gene>
<protein>
    <submittedName>
        <fullName evidence="2">Uncharacterized protein</fullName>
    </submittedName>
</protein>
<keyword evidence="1" id="KW-0472">Membrane</keyword>
<proteinExistence type="predicted"/>
<name>A0A174S0U6_9FIRM</name>
<reference evidence="2 3" key="1">
    <citation type="submission" date="2015-09" db="EMBL/GenBank/DDBJ databases">
        <authorList>
            <consortium name="Pathogen Informatics"/>
        </authorList>
    </citation>
    <scope>NUCLEOTIDE SEQUENCE [LARGE SCALE GENOMIC DNA]</scope>
    <source>
        <strain evidence="2 3">2789STDY5834939</strain>
    </source>
</reference>
<sequence>MGGGTFFSMFFCVYAQYLVFLCFSPFYAPFRGYLCRNPDGFAHRIDGWGRVAIDCEVC</sequence>
<feature type="transmembrane region" description="Helical" evidence="1">
    <location>
        <begin position="6"/>
        <end position="28"/>
    </location>
</feature>
<dbReference type="Proteomes" id="UP000095765">
    <property type="component" value="Unassembled WGS sequence"/>
</dbReference>
<dbReference type="EMBL" id="CZBE01000015">
    <property type="protein sequence ID" value="CUP88760.1"/>
    <property type="molecule type" value="Genomic_DNA"/>
</dbReference>